<dbReference type="EC" id="2.7.13.3" evidence="2"/>
<evidence type="ECO:0000259" key="6">
    <source>
        <dbReference type="PROSITE" id="PS50110"/>
    </source>
</evidence>
<evidence type="ECO:0000313" key="10">
    <source>
        <dbReference type="Proteomes" id="UP001055125"/>
    </source>
</evidence>
<dbReference type="Pfam" id="PF02518">
    <property type="entry name" value="HATPase_c"/>
    <property type="match status" value="1"/>
</dbReference>
<reference evidence="9" key="2">
    <citation type="submission" date="2021-08" db="EMBL/GenBank/DDBJ databases">
        <authorList>
            <person name="Tani A."/>
            <person name="Ola A."/>
            <person name="Ogura Y."/>
            <person name="Katsura K."/>
            <person name="Hayashi T."/>
        </authorList>
    </citation>
    <scope>NUCLEOTIDE SEQUENCE</scope>
    <source>
        <strain evidence="9">DSM 19015</strain>
    </source>
</reference>
<dbReference type="InterPro" id="IPR036890">
    <property type="entry name" value="HATPase_C_sf"/>
</dbReference>
<dbReference type="Proteomes" id="UP001055125">
    <property type="component" value="Unassembled WGS sequence"/>
</dbReference>
<dbReference type="CDD" id="cd00130">
    <property type="entry name" value="PAS"/>
    <property type="match status" value="1"/>
</dbReference>
<evidence type="ECO:0000256" key="3">
    <source>
        <dbReference type="ARBA" id="ARBA00022553"/>
    </source>
</evidence>
<dbReference type="Pfam" id="PF13426">
    <property type="entry name" value="PAS_9"/>
    <property type="match status" value="1"/>
</dbReference>
<dbReference type="SMART" id="SM00387">
    <property type="entry name" value="HATPase_c"/>
    <property type="match status" value="1"/>
</dbReference>
<dbReference type="PANTHER" id="PTHR43065:SF49">
    <property type="entry name" value="HISTIDINE KINASE"/>
    <property type="match status" value="1"/>
</dbReference>
<gene>
    <name evidence="9" type="ORF">OCOJLMKI_1458</name>
</gene>
<dbReference type="InterPro" id="IPR035965">
    <property type="entry name" value="PAS-like_dom_sf"/>
</dbReference>
<dbReference type="InterPro" id="IPR003661">
    <property type="entry name" value="HisK_dim/P_dom"/>
</dbReference>
<feature type="domain" description="PAC" evidence="8">
    <location>
        <begin position="88"/>
        <end position="140"/>
    </location>
</feature>
<dbReference type="InterPro" id="IPR001789">
    <property type="entry name" value="Sig_transdc_resp-reg_receiver"/>
</dbReference>
<dbReference type="InterPro" id="IPR003594">
    <property type="entry name" value="HATPase_dom"/>
</dbReference>
<comment type="catalytic activity">
    <reaction evidence="1">
        <text>ATP + protein L-histidine = ADP + protein N-phospho-L-histidine.</text>
        <dbReference type="EC" id="2.7.13.3"/>
    </reaction>
</comment>
<evidence type="ECO:0000259" key="7">
    <source>
        <dbReference type="PROSITE" id="PS50112"/>
    </source>
</evidence>
<dbReference type="SUPFAM" id="SSF52172">
    <property type="entry name" value="CheY-like"/>
    <property type="match status" value="1"/>
</dbReference>
<dbReference type="Pfam" id="PF00512">
    <property type="entry name" value="HisKA"/>
    <property type="match status" value="1"/>
</dbReference>
<evidence type="ECO:0000256" key="4">
    <source>
        <dbReference type="PROSITE-ProRule" id="PRU00169"/>
    </source>
</evidence>
<dbReference type="RefSeq" id="WP_238243441.1">
    <property type="nucleotide sequence ID" value="NZ_BPQP01000020.1"/>
</dbReference>
<sequence length="527" mass="57575">MSSDTRLQVGHMDEQRFRLLVQAVTDYAIYMLDPTGIVTSWNPGAERFKGYVEAEILGQHFSRFYTEEDRATGVPGRALETAVREGKYEAEGWRVRKDGTRFWASVVIDAIRSETGELVGFAKITRDITERQNGQQALEKARASLFQAQKMEALGGLSSGIAHDFNNLLTVVLGNLDLLRRAPEERRPRLIDNAMRAVEQGRKLTQQLLAFGRRHTLQPEVVDVNRLILGMDDMLKQSLRGDIHIMFDLAEGLWPVEVDPSQLQIALINLAVNARDAMPKGGQFRIRTENVTAPVGDHAQCVAIAVSDTGHGMPPDVLARAFEPFFSTKDVGKGTGLGLPQVYAFAQQSDGSVRVTSEVGHGTTFTISLPRTSAQGTEAAETGRQPSEVVHPLHVLLVEDNAEVAEVAASMMAERRHTVVSAGNASEALHVLDSGEPFDLILSDLVMPGGMNGYDLAKRVRSRWPTLPVLLATGYSDQAAIALKEGFPLISKPYEPAALMLAVERTALPATRSPSQGNVVPLTRPVS</sequence>
<dbReference type="NCBIfam" id="TIGR00229">
    <property type="entry name" value="sensory_box"/>
    <property type="match status" value="1"/>
</dbReference>
<dbReference type="SMART" id="SM00091">
    <property type="entry name" value="PAS"/>
    <property type="match status" value="1"/>
</dbReference>
<dbReference type="Pfam" id="PF00072">
    <property type="entry name" value="Response_reg"/>
    <property type="match status" value="1"/>
</dbReference>
<dbReference type="EMBL" id="BPQP01000020">
    <property type="protein sequence ID" value="GJD94256.1"/>
    <property type="molecule type" value="Genomic_DNA"/>
</dbReference>
<feature type="domain" description="Response regulatory" evidence="6">
    <location>
        <begin position="394"/>
        <end position="507"/>
    </location>
</feature>
<feature type="domain" description="PAS" evidence="7">
    <location>
        <begin position="13"/>
        <end position="86"/>
    </location>
</feature>
<feature type="modified residue" description="4-aspartylphosphate" evidence="4">
    <location>
        <position position="444"/>
    </location>
</feature>
<feature type="domain" description="Histidine kinase" evidence="5">
    <location>
        <begin position="160"/>
        <end position="373"/>
    </location>
</feature>
<dbReference type="PROSITE" id="PS50113">
    <property type="entry name" value="PAC"/>
    <property type="match status" value="1"/>
</dbReference>
<accession>A0ABQ4RUL6</accession>
<dbReference type="InterPro" id="IPR005467">
    <property type="entry name" value="His_kinase_dom"/>
</dbReference>
<dbReference type="Gene3D" id="3.30.565.10">
    <property type="entry name" value="Histidine kinase-like ATPase, C-terminal domain"/>
    <property type="match status" value="1"/>
</dbReference>
<dbReference type="SMART" id="SM00448">
    <property type="entry name" value="REC"/>
    <property type="match status" value="1"/>
</dbReference>
<dbReference type="InterPro" id="IPR004358">
    <property type="entry name" value="Sig_transdc_His_kin-like_C"/>
</dbReference>
<evidence type="ECO:0000256" key="2">
    <source>
        <dbReference type="ARBA" id="ARBA00012438"/>
    </source>
</evidence>
<dbReference type="Gene3D" id="3.30.450.20">
    <property type="entry name" value="PAS domain"/>
    <property type="match status" value="1"/>
</dbReference>
<dbReference type="SMART" id="SM00388">
    <property type="entry name" value="HisKA"/>
    <property type="match status" value="1"/>
</dbReference>
<dbReference type="InterPro" id="IPR011006">
    <property type="entry name" value="CheY-like_superfamily"/>
</dbReference>
<dbReference type="InterPro" id="IPR000014">
    <property type="entry name" value="PAS"/>
</dbReference>
<dbReference type="SUPFAM" id="SSF55874">
    <property type="entry name" value="ATPase domain of HSP90 chaperone/DNA topoisomerase II/histidine kinase"/>
    <property type="match status" value="1"/>
</dbReference>
<evidence type="ECO:0000259" key="8">
    <source>
        <dbReference type="PROSITE" id="PS50113"/>
    </source>
</evidence>
<organism evidence="9 10">
    <name type="scientific">Methylobacterium iners</name>
    <dbReference type="NCBI Taxonomy" id="418707"/>
    <lineage>
        <taxon>Bacteria</taxon>
        <taxon>Pseudomonadati</taxon>
        <taxon>Pseudomonadota</taxon>
        <taxon>Alphaproteobacteria</taxon>
        <taxon>Hyphomicrobiales</taxon>
        <taxon>Methylobacteriaceae</taxon>
        <taxon>Methylobacterium</taxon>
    </lineage>
</organism>
<name>A0ABQ4RUL6_9HYPH</name>
<evidence type="ECO:0000256" key="1">
    <source>
        <dbReference type="ARBA" id="ARBA00000085"/>
    </source>
</evidence>
<dbReference type="PROSITE" id="PS50109">
    <property type="entry name" value="HIS_KIN"/>
    <property type="match status" value="1"/>
</dbReference>
<dbReference type="PROSITE" id="PS50112">
    <property type="entry name" value="PAS"/>
    <property type="match status" value="1"/>
</dbReference>
<dbReference type="Gene3D" id="1.10.287.130">
    <property type="match status" value="1"/>
</dbReference>
<keyword evidence="10" id="KW-1185">Reference proteome</keyword>
<dbReference type="InterPro" id="IPR036097">
    <property type="entry name" value="HisK_dim/P_sf"/>
</dbReference>
<dbReference type="PANTHER" id="PTHR43065">
    <property type="entry name" value="SENSOR HISTIDINE KINASE"/>
    <property type="match status" value="1"/>
</dbReference>
<dbReference type="InterPro" id="IPR000700">
    <property type="entry name" value="PAS-assoc_C"/>
</dbReference>
<evidence type="ECO:0000259" key="5">
    <source>
        <dbReference type="PROSITE" id="PS50109"/>
    </source>
</evidence>
<keyword evidence="3 4" id="KW-0597">Phosphoprotein</keyword>
<reference evidence="9" key="1">
    <citation type="journal article" date="2021" name="Front. Microbiol.">
        <title>Comprehensive Comparative Genomics and Phenotyping of Methylobacterium Species.</title>
        <authorList>
            <person name="Alessa O."/>
            <person name="Ogura Y."/>
            <person name="Fujitani Y."/>
            <person name="Takami H."/>
            <person name="Hayashi T."/>
            <person name="Sahin N."/>
            <person name="Tani A."/>
        </authorList>
    </citation>
    <scope>NUCLEOTIDE SEQUENCE</scope>
    <source>
        <strain evidence="9">DSM 19015</strain>
    </source>
</reference>
<protein>
    <recommendedName>
        <fullName evidence="2">histidine kinase</fullName>
        <ecNumber evidence="2">2.7.13.3</ecNumber>
    </recommendedName>
</protein>
<dbReference type="SUPFAM" id="SSF47384">
    <property type="entry name" value="Homodimeric domain of signal transducing histidine kinase"/>
    <property type="match status" value="1"/>
</dbReference>
<dbReference type="SUPFAM" id="SSF55785">
    <property type="entry name" value="PYP-like sensor domain (PAS domain)"/>
    <property type="match status" value="1"/>
</dbReference>
<evidence type="ECO:0000313" key="9">
    <source>
        <dbReference type="EMBL" id="GJD94256.1"/>
    </source>
</evidence>
<comment type="caution">
    <text evidence="9">The sequence shown here is derived from an EMBL/GenBank/DDBJ whole genome shotgun (WGS) entry which is preliminary data.</text>
</comment>
<dbReference type="Gene3D" id="3.40.50.2300">
    <property type="match status" value="1"/>
</dbReference>
<dbReference type="CDD" id="cd00082">
    <property type="entry name" value="HisKA"/>
    <property type="match status" value="1"/>
</dbReference>
<proteinExistence type="predicted"/>
<dbReference type="PROSITE" id="PS50110">
    <property type="entry name" value="RESPONSE_REGULATORY"/>
    <property type="match status" value="1"/>
</dbReference>
<dbReference type="PRINTS" id="PR00344">
    <property type="entry name" value="BCTRLSENSOR"/>
</dbReference>